<reference evidence="1" key="1">
    <citation type="submission" date="2019-04" db="EMBL/GenBank/DDBJ databases">
        <title>An insight into the mialome of Ixodes scapularis.</title>
        <authorList>
            <person name="Ribeiro J.M."/>
            <person name="Mather T.N."/>
            <person name="Karim S."/>
        </authorList>
    </citation>
    <scope>NUCLEOTIDE SEQUENCE</scope>
</reference>
<name>A0A4D5RXD2_IXOSC</name>
<dbReference type="AlphaFoldDB" id="A0A4D5RXD2"/>
<organism evidence="1">
    <name type="scientific">Ixodes scapularis</name>
    <name type="common">Black-legged tick</name>
    <name type="synonym">Deer tick</name>
    <dbReference type="NCBI Taxonomy" id="6945"/>
    <lineage>
        <taxon>Eukaryota</taxon>
        <taxon>Metazoa</taxon>
        <taxon>Ecdysozoa</taxon>
        <taxon>Arthropoda</taxon>
        <taxon>Chelicerata</taxon>
        <taxon>Arachnida</taxon>
        <taxon>Acari</taxon>
        <taxon>Parasitiformes</taxon>
        <taxon>Ixodida</taxon>
        <taxon>Ixodoidea</taxon>
        <taxon>Ixodidae</taxon>
        <taxon>Ixodinae</taxon>
        <taxon>Ixodes</taxon>
    </lineage>
</organism>
<dbReference type="EMBL" id="GHJT01007375">
    <property type="protein sequence ID" value="MOY41346.1"/>
    <property type="molecule type" value="Transcribed_RNA"/>
</dbReference>
<sequence>MGKNCVWGLFWIKPGSALGVPPRPQNRGSTRVSSLVGEAVRLAFFVLLLLLRLCPSVLEVTHAAPPCLHVNSVPRFPSRLSRQKAGAADLWDFGPSAAHFTHLP</sequence>
<proteinExistence type="predicted"/>
<accession>A0A4D5RXD2</accession>
<protein>
    <submittedName>
        <fullName evidence="1">Putative secreted protein</fullName>
    </submittedName>
</protein>
<evidence type="ECO:0000313" key="1">
    <source>
        <dbReference type="EMBL" id="MOY41346.1"/>
    </source>
</evidence>